<feature type="transmembrane region" description="Helical" evidence="7">
    <location>
        <begin position="230"/>
        <end position="258"/>
    </location>
</feature>
<feature type="transmembrane region" description="Helical" evidence="7">
    <location>
        <begin position="476"/>
        <end position="498"/>
    </location>
</feature>
<feature type="transmembrane region" description="Helical" evidence="7">
    <location>
        <begin position="557"/>
        <end position="581"/>
    </location>
</feature>
<feature type="region of interest" description="Disordered" evidence="6">
    <location>
        <begin position="726"/>
        <end position="772"/>
    </location>
</feature>
<evidence type="ECO:0000256" key="3">
    <source>
        <dbReference type="ARBA" id="ARBA00022692"/>
    </source>
</evidence>
<dbReference type="GO" id="GO:0016020">
    <property type="term" value="C:membrane"/>
    <property type="evidence" value="ECO:0007669"/>
    <property type="project" value="UniProtKB-SubCell"/>
</dbReference>
<feature type="transmembrane region" description="Helical" evidence="7">
    <location>
        <begin position="278"/>
        <end position="303"/>
    </location>
</feature>
<evidence type="ECO:0000256" key="2">
    <source>
        <dbReference type="ARBA" id="ARBA00022448"/>
    </source>
</evidence>
<dbReference type="Proteomes" id="UP000199727">
    <property type="component" value="Unassembled WGS sequence"/>
</dbReference>
<feature type="transmembrane region" description="Helical" evidence="7">
    <location>
        <begin position="324"/>
        <end position="342"/>
    </location>
</feature>
<keyword evidence="4 7" id="KW-1133">Transmembrane helix</keyword>
<feature type="region of interest" description="Disordered" evidence="6">
    <location>
        <begin position="1"/>
        <end position="59"/>
    </location>
</feature>
<evidence type="ECO:0000256" key="1">
    <source>
        <dbReference type="ARBA" id="ARBA00004141"/>
    </source>
</evidence>
<dbReference type="GO" id="GO:0022857">
    <property type="term" value="F:transmembrane transporter activity"/>
    <property type="evidence" value="ECO:0007669"/>
    <property type="project" value="InterPro"/>
</dbReference>
<accession>A0A854QLJ1</accession>
<feature type="transmembrane region" description="Helical" evidence="7">
    <location>
        <begin position="532"/>
        <end position="551"/>
    </location>
</feature>
<gene>
    <name evidence="8" type="ORF">C361_00588</name>
</gene>
<feature type="transmembrane region" description="Helical" evidence="7">
    <location>
        <begin position="197"/>
        <end position="218"/>
    </location>
</feature>
<evidence type="ECO:0000256" key="6">
    <source>
        <dbReference type="SAM" id="MobiDB-lite"/>
    </source>
</evidence>
<protein>
    <submittedName>
        <fullName evidence="8">Amino acid/metabolite permease</fullName>
    </submittedName>
</protein>
<evidence type="ECO:0000313" key="8">
    <source>
        <dbReference type="EMBL" id="OXG28935.1"/>
    </source>
</evidence>
<sequence length="772" mass="83571">MSKRFPPSPVVTSRNESAYLESSTSFNIPSTPCNSRNDLDASDNRSIPLPPTSTRKLSDAVYDPPLGSDLHIPLPGDTPSSSVRRISVSSHSSSYLLPNPTLSMTKSHDIPYSSRPIPAPPVTIHHDQISNQPARKISGDAVSPVTELSHLPSPPAVKFGMDLRQNESRGSASQEDIDAQRLHALGYNAVLGRDYTFWSSLAISWLNIGALQGTIFAVSGTYNYGGPAMILVAWPISGVLTYFMTLTLSELASAYPVAGAMFSWSWKAARGGIGGERGWAWMVSGFVMGGHVGNLLLVTWEIANIVVGTISLSLDYQKRNWHNCLLFLGILIIVGLIGSTGWGQSHCFWLCSGAFGFSMWLVLCITLLATNATKHDPGEMFKQFYNTTGWSSKPYVYILGWQYTSIASGADASAHMAEETQNPSRNVPNAMTTSVIGTYVLGYISIVLLLLSISPGDAATVKSHSFAFGYILTKAISKPGAITVCCLMVVVLMLQVLAQLQASSRFVFALARENGMPFSSIIRKTNYHRRPVFAVWLVVILCLPFACLTLASESTLYSVLAVTACTLSYVGYAIPISLYLVSRVNLQTEGRSLWSLRRWSKPVAIVGLLYALALIVTQTFPGSTPVKASTMSWSPVIIAGTGVMCYVTWKCYGDRHFAGPIRAITKWESGMEIDLSTTLASSRSRHSASPHTHVMDEATNDSLKLALSPYYPSGTEGSGAEVTVQSAAGSGITSEGEWTSASESSDIISPWTQNRDENRTEATRSVSNKGIR</sequence>
<dbReference type="OrthoDB" id="10054429at2759"/>
<comment type="caution">
    <text evidence="8">The sequence shown here is derived from an EMBL/GenBank/DDBJ whole genome shotgun (WGS) entry which is preliminary data.</text>
</comment>
<feature type="transmembrane region" description="Helical" evidence="7">
    <location>
        <begin position="602"/>
        <end position="620"/>
    </location>
</feature>
<name>A0A854QLJ1_CRYNE</name>
<evidence type="ECO:0000256" key="7">
    <source>
        <dbReference type="SAM" id="Phobius"/>
    </source>
</evidence>
<keyword evidence="3 7" id="KW-0812">Transmembrane</keyword>
<evidence type="ECO:0000256" key="4">
    <source>
        <dbReference type="ARBA" id="ARBA00022989"/>
    </source>
</evidence>
<dbReference type="PANTHER" id="PTHR45649:SF9">
    <property type="entry name" value="AMINO-ACID PERMEASE 2"/>
    <property type="match status" value="1"/>
</dbReference>
<feature type="compositionally biased region" description="Polar residues" evidence="6">
    <location>
        <begin position="763"/>
        <end position="772"/>
    </location>
</feature>
<organism evidence="8 9">
    <name type="scientific">Cryptococcus neoformans Tu259-1</name>
    <dbReference type="NCBI Taxonomy" id="1230072"/>
    <lineage>
        <taxon>Eukaryota</taxon>
        <taxon>Fungi</taxon>
        <taxon>Dikarya</taxon>
        <taxon>Basidiomycota</taxon>
        <taxon>Agaricomycotina</taxon>
        <taxon>Tremellomycetes</taxon>
        <taxon>Tremellales</taxon>
        <taxon>Cryptococcaceae</taxon>
        <taxon>Cryptococcus</taxon>
        <taxon>Cryptococcus neoformans species complex</taxon>
    </lineage>
</organism>
<feature type="compositionally biased region" description="Polar residues" evidence="6">
    <location>
        <begin position="726"/>
        <end position="753"/>
    </location>
</feature>
<dbReference type="InterPro" id="IPR002293">
    <property type="entry name" value="AA/rel_permease1"/>
</dbReference>
<dbReference type="Gene3D" id="1.20.1740.10">
    <property type="entry name" value="Amino acid/polyamine transporter I"/>
    <property type="match status" value="1"/>
</dbReference>
<evidence type="ECO:0000313" key="9">
    <source>
        <dbReference type="Proteomes" id="UP000199727"/>
    </source>
</evidence>
<dbReference type="PANTHER" id="PTHR45649">
    <property type="entry name" value="AMINO-ACID PERMEASE BAT1"/>
    <property type="match status" value="1"/>
</dbReference>
<comment type="subcellular location">
    <subcellularLocation>
        <location evidence="1">Membrane</location>
        <topology evidence="1">Multi-pass membrane protein</topology>
    </subcellularLocation>
</comment>
<feature type="transmembrane region" description="Helical" evidence="7">
    <location>
        <begin position="632"/>
        <end position="652"/>
    </location>
</feature>
<reference evidence="8 9" key="1">
    <citation type="submission" date="2017-06" db="EMBL/GenBank/DDBJ databases">
        <title>Global population genomics of the pathogenic fungus Cryptococcus neoformans var. grubii.</title>
        <authorList>
            <person name="Cuomo C."/>
            <person name="Litvintseva A."/>
            <person name="Chen Y."/>
            <person name="Young S."/>
            <person name="Zeng Q."/>
            <person name="Chapman S."/>
            <person name="Gujja S."/>
            <person name="Saif S."/>
            <person name="Birren B."/>
        </authorList>
    </citation>
    <scope>NUCLEOTIDE SEQUENCE [LARGE SCALE GENOMIC DNA]</scope>
    <source>
        <strain evidence="8 9">Tu259-1</strain>
    </source>
</reference>
<dbReference type="EMBL" id="AMKT01000010">
    <property type="protein sequence ID" value="OXG28935.1"/>
    <property type="molecule type" value="Genomic_DNA"/>
</dbReference>
<feature type="transmembrane region" description="Helical" evidence="7">
    <location>
        <begin position="435"/>
        <end position="456"/>
    </location>
</feature>
<feature type="transmembrane region" description="Helical" evidence="7">
    <location>
        <begin position="348"/>
        <end position="370"/>
    </location>
</feature>
<keyword evidence="2" id="KW-0813">Transport</keyword>
<evidence type="ECO:0000256" key="5">
    <source>
        <dbReference type="ARBA" id="ARBA00023136"/>
    </source>
</evidence>
<dbReference type="AlphaFoldDB" id="A0A854QLJ1"/>
<dbReference type="Pfam" id="PF13520">
    <property type="entry name" value="AA_permease_2"/>
    <property type="match status" value="1"/>
</dbReference>
<proteinExistence type="predicted"/>
<feature type="compositionally biased region" description="Polar residues" evidence="6">
    <location>
        <begin position="10"/>
        <end position="36"/>
    </location>
</feature>
<keyword evidence="5 7" id="KW-0472">Membrane</keyword>